<feature type="compositionally biased region" description="Basic and acidic residues" evidence="1">
    <location>
        <begin position="423"/>
        <end position="435"/>
    </location>
</feature>
<feature type="compositionally biased region" description="Polar residues" evidence="1">
    <location>
        <begin position="436"/>
        <end position="451"/>
    </location>
</feature>
<dbReference type="PANTHER" id="PTHR38563:SF1">
    <property type="entry name" value="FL(2)D-ASSOCIATED COMPLEX COMPONENT"/>
    <property type="match status" value="1"/>
</dbReference>
<feature type="compositionally biased region" description="Basic and acidic residues" evidence="1">
    <location>
        <begin position="112"/>
        <end position="121"/>
    </location>
</feature>
<dbReference type="InterPro" id="IPR040427">
    <property type="entry name" value="Flacc"/>
</dbReference>
<feature type="compositionally biased region" description="Low complexity" evidence="1">
    <location>
        <begin position="202"/>
        <end position="246"/>
    </location>
</feature>
<organism evidence="2">
    <name type="scientific">Medioppia subpectinata</name>
    <dbReference type="NCBI Taxonomy" id="1979941"/>
    <lineage>
        <taxon>Eukaryota</taxon>
        <taxon>Metazoa</taxon>
        <taxon>Ecdysozoa</taxon>
        <taxon>Arthropoda</taxon>
        <taxon>Chelicerata</taxon>
        <taxon>Arachnida</taxon>
        <taxon>Acari</taxon>
        <taxon>Acariformes</taxon>
        <taxon>Sarcoptiformes</taxon>
        <taxon>Oribatida</taxon>
        <taxon>Brachypylina</taxon>
        <taxon>Oppioidea</taxon>
        <taxon>Oppiidae</taxon>
        <taxon>Medioppia</taxon>
    </lineage>
</organism>
<keyword evidence="3" id="KW-1185">Reference proteome</keyword>
<proteinExistence type="predicted"/>
<gene>
    <name evidence="2" type="ORF">OSB1V03_LOCUS3399</name>
</gene>
<feature type="region of interest" description="Disordered" evidence="1">
    <location>
        <begin position="633"/>
        <end position="660"/>
    </location>
</feature>
<dbReference type="GO" id="GO:0016556">
    <property type="term" value="P:mRNA modification"/>
    <property type="evidence" value="ECO:0007669"/>
    <property type="project" value="InterPro"/>
</dbReference>
<feature type="compositionally biased region" description="Basic and acidic residues" evidence="1">
    <location>
        <begin position="259"/>
        <end position="278"/>
    </location>
</feature>
<dbReference type="PANTHER" id="PTHR38563">
    <property type="entry name" value="FL(2)D-ASSOCIATED COMPLEX COMPONENT"/>
    <property type="match status" value="1"/>
</dbReference>
<feature type="compositionally biased region" description="Basic and acidic residues" evidence="1">
    <location>
        <begin position="350"/>
        <end position="369"/>
    </location>
</feature>
<accession>A0A7R9KHD5</accession>
<reference evidence="2" key="1">
    <citation type="submission" date="2020-11" db="EMBL/GenBank/DDBJ databases">
        <authorList>
            <person name="Tran Van P."/>
        </authorList>
    </citation>
    <scope>NUCLEOTIDE SEQUENCE</scope>
</reference>
<dbReference type="EMBL" id="CAJPIZ010001367">
    <property type="protein sequence ID" value="CAG2103368.1"/>
    <property type="molecule type" value="Genomic_DNA"/>
</dbReference>
<feature type="region of interest" description="Disordered" evidence="1">
    <location>
        <begin position="1"/>
        <end position="170"/>
    </location>
</feature>
<feature type="compositionally biased region" description="Basic and acidic residues" evidence="1">
    <location>
        <begin position="1"/>
        <end position="14"/>
    </location>
</feature>
<protein>
    <submittedName>
        <fullName evidence="2">Uncharacterized protein</fullName>
    </submittedName>
</protein>
<feature type="compositionally biased region" description="Basic and acidic residues" evidence="1">
    <location>
        <begin position="648"/>
        <end position="660"/>
    </location>
</feature>
<feature type="compositionally biased region" description="Basic and acidic residues" evidence="1">
    <location>
        <begin position="453"/>
        <end position="467"/>
    </location>
</feature>
<evidence type="ECO:0000313" key="2">
    <source>
        <dbReference type="EMBL" id="CAD7622938.1"/>
    </source>
</evidence>
<feature type="compositionally biased region" description="Basic and acidic residues" evidence="1">
    <location>
        <begin position="307"/>
        <end position="343"/>
    </location>
</feature>
<sequence length="870" mass="95321">MGRRKIESPDEFRPTDAINSNNSVGSGGGQQLPPIERKSVFERLGNFNARRGAGGGQQTMDESDLRYRMSRKRRTNDKQSSPPTAQTPLSPPPPSHRHVSGGGSGGKGSSIKSEDKSDAKVKSLVLAPNRRSESPPMGGHSVSSSTSKRPTHRSGKYDGEDVDSDSEDLGKKKLEILKQLMDLESAGAPNETTAADVSTHKPSAVSPSPVVSVAVPQRDLSRSSSLISSESDSYSSSLTKTESSESIDIKTVKSSANKAVDKKSDKSDYKSKLSDSKARTPHVSSSISVKSGTHLGDSSSRSASKGSEVKLDRHGNVRISLDEQERQKRLRAERFGHNKSKNESKKKKSSRDTSRHSTEPKIVVSREDSYSPPSKKSKESSERLVTEALKPERTDDSKKDRNSGASLHSTKYDSLSPRSRSHERKDNSKHEDNRSKSSTNSSKQFLDTNSGGLRDRSRESHYSERDNASVGRKYGRQRGGHHSREQSPTHSSHSKLSRDRESSIGSDFSRRSKSERLSTKSIDHNKSNNELKTIEIKVNDSIIEDRLSSISADSSIPDVPEMDSPLIASKEAKESKRTKSLSPKRVETKVVDDSDSDTEDKFSDWSDTEDEILLKKDGFETLDEVCNISDNSLGKDSWTAKSSHSKSKRDSHSSHSIAHNKDDALEAISDDELDAIIGDSDPSDTTVDAKTSNSSRQVLDSLDIDWGSLVTEPKAKLEFIPGSARKRFSAANVLMRIGFSQAFAGQQMTQKLIDFCQNELKEEFVPFRHPIAAVHSIMSDRIRERLQLFGADTTPATVLSGRKDLQIRKMLNKSNFKLTDNCVTTGVTAATPPSTTTTIATITTTTPPVNELSVSSTNPIGSHVSDIECF</sequence>
<feature type="compositionally biased region" description="Basic and acidic residues" evidence="1">
    <location>
        <begin position="496"/>
        <end position="533"/>
    </location>
</feature>
<dbReference type="OrthoDB" id="6515250at2759"/>
<dbReference type="AlphaFoldDB" id="A0A7R9KHD5"/>
<evidence type="ECO:0000313" key="3">
    <source>
        <dbReference type="Proteomes" id="UP000759131"/>
    </source>
</evidence>
<feature type="compositionally biased region" description="Polar residues" evidence="1">
    <location>
        <begin position="403"/>
        <end position="418"/>
    </location>
</feature>
<feature type="region of interest" description="Disordered" evidence="1">
    <location>
        <begin position="183"/>
        <end position="533"/>
    </location>
</feature>
<evidence type="ECO:0000256" key="1">
    <source>
        <dbReference type="SAM" id="MobiDB-lite"/>
    </source>
</evidence>
<name>A0A7R9KHD5_9ACAR</name>
<dbReference type="GO" id="GO:0036396">
    <property type="term" value="C:RNA N6-methyladenosine methyltransferase complex"/>
    <property type="evidence" value="ECO:0007669"/>
    <property type="project" value="InterPro"/>
</dbReference>
<dbReference type="Proteomes" id="UP000759131">
    <property type="component" value="Unassembled WGS sequence"/>
</dbReference>
<feature type="compositionally biased region" description="Basic and acidic residues" evidence="1">
    <location>
        <begin position="376"/>
        <end position="402"/>
    </location>
</feature>
<dbReference type="EMBL" id="OC855942">
    <property type="protein sequence ID" value="CAD7622938.1"/>
    <property type="molecule type" value="Genomic_DNA"/>
</dbReference>
<feature type="region of interest" description="Disordered" evidence="1">
    <location>
        <begin position="548"/>
        <end position="605"/>
    </location>
</feature>
<feature type="compositionally biased region" description="Polar residues" evidence="1">
    <location>
        <begin position="282"/>
        <end position="291"/>
    </location>
</feature>